<evidence type="ECO:0000256" key="5">
    <source>
        <dbReference type="ARBA" id="ARBA00022692"/>
    </source>
</evidence>
<feature type="region of interest" description="Disordered" evidence="9">
    <location>
        <begin position="1"/>
        <end position="21"/>
    </location>
</feature>
<dbReference type="Proteomes" id="UP000029224">
    <property type="component" value="Unassembled WGS sequence"/>
</dbReference>
<evidence type="ECO:0000256" key="6">
    <source>
        <dbReference type="ARBA" id="ARBA00022970"/>
    </source>
</evidence>
<keyword evidence="4" id="KW-1003">Cell membrane</keyword>
<keyword evidence="5 10" id="KW-0812">Transmembrane</keyword>
<dbReference type="GO" id="GO:0006865">
    <property type="term" value="P:amino acid transport"/>
    <property type="evidence" value="ECO:0007669"/>
    <property type="project" value="UniProtKB-KW"/>
</dbReference>
<comment type="subcellular location">
    <subcellularLocation>
        <location evidence="1">Cell inner membrane</location>
        <topology evidence="1">Multi-pass membrane protein</topology>
    </subcellularLocation>
</comment>
<dbReference type="PANTHER" id="PTHR30614">
    <property type="entry name" value="MEMBRANE COMPONENT OF AMINO ACID ABC TRANSPORTER"/>
    <property type="match status" value="1"/>
</dbReference>
<feature type="compositionally biased region" description="Basic residues" evidence="9">
    <location>
        <begin position="11"/>
        <end position="21"/>
    </location>
</feature>
<evidence type="ECO:0000256" key="9">
    <source>
        <dbReference type="SAM" id="MobiDB-lite"/>
    </source>
</evidence>
<evidence type="ECO:0000313" key="12">
    <source>
        <dbReference type="Proteomes" id="UP000029224"/>
    </source>
</evidence>
<evidence type="ECO:0000313" key="11">
    <source>
        <dbReference type="EMBL" id="GAL36758.1"/>
    </source>
</evidence>
<evidence type="ECO:0000256" key="10">
    <source>
        <dbReference type="SAM" id="Phobius"/>
    </source>
</evidence>
<proteinExistence type="inferred from homology"/>
<evidence type="ECO:0000256" key="1">
    <source>
        <dbReference type="ARBA" id="ARBA00004429"/>
    </source>
</evidence>
<protein>
    <submittedName>
        <fullName evidence="11">Amino acid ABC transporter permease protein</fullName>
    </submittedName>
</protein>
<dbReference type="NCBIfam" id="TIGR01726">
    <property type="entry name" value="HEQRo_perm_3TM"/>
    <property type="match status" value="1"/>
</dbReference>
<evidence type="ECO:0000256" key="4">
    <source>
        <dbReference type="ARBA" id="ARBA00022475"/>
    </source>
</evidence>
<dbReference type="PANTHER" id="PTHR30614:SF20">
    <property type="entry name" value="GLUTAMINE TRANSPORT SYSTEM PERMEASE PROTEIN GLNP"/>
    <property type="match status" value="1"/>
</dbReference>
<reference evidence="11 12" key="1">
    <citation type="submission" date="2014-09" db="EMBL/GenBank/DDBJ databases">
        <title>Vibrio maritimus JCM 19240. (C210) whole genome shotgun sequence.</title>
        <authorList>
            <person name="Sawabe T."/>
            <person name="Meirelles P."/>
            <person name="Nakanishi M."/>
            <person name="Sayaka M."/>
            <person name="Hattori M."/>
            <person name="Ohkuma M."/>
        </authorList>
    </citation>
    <scope>NUCLEOTIDE SEQUENCE [LARGE SCALE GENOMIC DNA]</scope>
    <source>
        <strain evidence="11 12">JCM 19240</strain>
    </source>
</reference>
<dbReference type="InterPro" id="IPR035906">
    <property type="entry name" value="MetI-like_sf"/>
</dbReference>
<comment type="similarity">
    <text evidence="2">Belongs to the binding-protein-dependent transport system permease family. HisMQ subfamily.</text>
</comment>
<name>A0A090TBT9_9VIBR</name>
<reference evidence="11 12" key="2">
    <citation type="submission" date="2014-09" db="EMBL/GenBank/DDBJ databases">
        <authorList>
            <consortium name="NBRP consortium"/>
            <person name="Sawabe T."/>
            <person name="Meirelles P."/>
            <person name="Nakanishi M."/>
            <person name="Sayaka M."/>
            <person name="Hattori M."/>
            <person name="Ohkuma M."/>
        </authorList>
    </citation>
    <scope>NUCLEOTIDE SEQUENCE [LARGE SCALE GENOMIC DNA]</scope>
    <source>
        <strain evidence="11 12">JCM 19240</strain>
    </source>
</reference>
<dbReference type="InterPro" id="IPR043429">
    <property type="entry name" value="ArtM/GltK/GlnP/TcyL/YhdX-like"/>
</dbReference>
<keyword evidence="12" id="KW-1185">Reference proteome</keyword>
<organism evidence="11 12">
    <name type="scientific">Vibrio maritimus</name>
    <dbReference type="NCBI Taxonomy" id="990268"/>
    <lineage>
        <taxon>Bacteria</taxon>
        <taxon>Pseudomonadati</taxon>
        <taxon>Pseudomonadota</taxon>
        <taxon>Gammaproteobacteria</taxon>
        <taxon>Vibrionales</taxon>
        <taxon>Vibrionaceae</taxon>
        <taxon>Vibrio</taxon>
    </lineage>
</organism>
<feature type="compositionally biased region" description="Polar residues" evidence="9">
    <location>
        <begin position="1"/>
        <end position="10"/>
    </location>
</feature>
<evidence type="ECO:0000256" key="3">
    <source>
        <dbReference type="ARBA" id="ARBA00022448"/>
    </source>
</evidence>
<dbReference type="AlphaFoldDB" id="A0A090TBT9"/>
<feature type="transmembrane region" description="Helical" evidence="10">
    <location>
        <begin position="128"/>
        <end position="155"/>
    </location>
</feature>
<dbReference type="GO" id="GO:0022857">
    <property type="term" value="F:transmembrane transporter activity"/>
    <property type="evidence" value="ECO:0007669"/>
    <property type="project" value="InterPro"/>
</dbReference>
<accession>A0A090TBT9</accession>
<evidence type="ECO:0000256" key="7">
    <source>
        <dbReference type="ARBA" id="ARBA00022989"/>
    </source>
</evidence>
<keyword evidence="3" id="KW-0813">Transport</keyword>
<dbReference type="InterPro" id="IPR010065">
    <property type="entry name" value="AA_ABC_transptr_permease_3TM"/>
</dbReference>
<sequence length="212" mass="23859">MSNTNSIKLNSNKKHPSPAKRWRPSVLDGILLLAVAGLVAWLAYRSSIGINYHWRWSQAFELVFNPTANGGLPYFVQGIIATLRLSMWGMVLAVTLGTLLGLAKHSAMAIFSIPANLFIQLVRNIPPLVFIFIFYFFISNQLIPLLGLVMFSVVIPVKSQVGRRFCLALARYGRTYSQALSASAFCHRLMWQKSFAQVWLLSQKDNGRRVSR</sequence>
<dbReference type="Gene3D" id="1.10.3720.10">
    <property type="entry name" value="MetI-like"/>
    <property type="match status" value="1"/>
</dbReference>
<keyword evidence="8 10" id="KW-0472">Membrane</keyword>
<comment type="caution">
    <text evidence="11">The sequence shown here is derived from an EMBL/GenBank/DDBJ whole genome shotgun (WGS) entry which is preliminary data.</text>
</comment>
<dbReference type="SUPFAM" id="SSF161098">
    <property type="entry name" value="MetI-like"/>
    <property type="match status" value="1"/>
</dbReference>
<feature type="transmembrane region" description="Helical" evidence="10">
    <location>
        <begin position="30"/>
        <end position="54"/>
    </location>
</feature>
<evidence type="ECO:0000256" key="2">
    <source>
        <dbReference type="ARBA" id="ARBA00010072"/>
    </source>
</evidence>
<gene>
    <name evidence="11" type="ORF">JCM19240_2827</name>
</gene>
<dbReference type="GO" id="GO:0043190">
    <property type="term" value="C:ATP-binding cassette (ABC) transporter complex"/>
    <property type="evidence" value="ECO:0007669"/>
    <property type="project" value="InterPro"/>
</dbReference>
<evidence type="ECO:0000256" key="8">
    <source>
        <dbReference type="ARBA" id="ARBA00023136"/>
    </source>
</evidence>
<keyword evidence="6" id="KW-0029">Amino-acid transport</keyword>
<keyword evidence="7 10" id="KW-1133">Transmembrane helix</keyword>
<dbReference type="EMBL" id="BBMT01000012">
    <property type="protein sequence ID" value="GAL36758.1"/>
    <property type="molecule type" value="Genomic_DNA"/>
</dbReference>